<dbReference type="SMART" id="SM00849">
    <property type="entry name" value="Lactamase_B"/>
    <property type="match status" value="1"/>
</dbReference>
<dbReference type="RefSeq" id="WP_155666678.1">
    <property type="nucleotide sequence ID" value="NZ_WOCA01000001.1"/>
</dbReference>
<evidence type="ECO:0000313" key="2">
    <source>
        <dbReference type="EMBL" id="MUK87202.1"/>
    </source>
</evidence>
<proteinExistence type="predicted"/>
<sequence length="319" mass="36627">MNVLDKTISQITVPTPFAVGDTHVYILKGDTLSLIDAGVKTTEAWEAFTIQLKELGYYPNDIEQIILTHHHPDHIGLVENFPRAKRMIAHKNVDLWLTRDESFFNHYEQFFRELFQMSGVPKEYHGFLDKLRRPLLFAGTGKLTDIITEGDALPGHDEWKVIETKGHAQSHLSFIREEDGSFIGGDHLLSHISSNPLLEPPLHFGQARPKPMLQYRNNLQKCLSLGITKVYPGHGEMFSNINDLVPARLVKQEQRARKVLTLLREYSQTAFQICQQIFPKQYEKQLDLTMSETIGQLDYLENENLISKTNEDGVIYYHA</sequence>
<name>A0A6N8FC08_9BACI</name>
<keyword evidence="3" id="KW-1185">Reference proteome</keyword>
<dbReference type="Proteomes" id="UP000469125">
    <property type="component" value="Unassembled WGS sequence"/>
</dbReference>
<protein>
    <submittedName>
        <fullName evidence="2">MBL fold metallo-hydrolase</fullName>
    </submittedName>
</protein>
<comment type="caution">
    <text evidence="2">The sequence shown here is derived from an EMBL/GenBank/DDBJ whole genome shotgun (WGS) entry which is preliminary data.</text>
</comment>
<dbReference type="PANTHER" id="PTHR23131">
    <property type="entry name" value="ENDORIBONUCLEASE LACTB2"/>
    <property type="match status" value="1"/>
</dbReference>
<dbReference type="Gene3D" id="3.60.15.10">
    <property type="entry name" value="Ribonuclease Z/Hydroxyacylglutathione hydrolase-like"/>
    <property type="match status" value="1"/>
</dbReference>
<organism evidence="2 3">
    <name type="scientific">Ornithinibacillus caprae</name>
    <dbReference type="NCBI Taxonomy" id="2678566"/>
    <lineage>
        <taxon>Bacteria</taxon>
        <taxon>Bacillati</taxon>
        <taxon>Bacillota</taxon>
        <taxon>Bacilli</taxon>
        <taxon>Bacillales</taxon>
        <taxon>Bacillaceae</taxon>
        <taxon>Ornithinibacillus</taxon>
    </lineage>
</organism>
<feature type="domain" description="Metallo-beta-lactamase" evidence="1">
    <location>
        <begin position="21"/>
        <end position="234"/>
    </location>
</feature>
<dbReference type="InterPro" id="IPR036866">
    <property type="entry name" value="RibonucZ/Hydroxyglut_hydro"/>
</dbReference>
<dbReference type="EMBL" id="WOCA01000001">
    <property type="protein sequence ID" value="MUK87202.1"/>
    <property type="molecule type" value="Genomic_DNA"/>
</dbReference>
<dbReference type="SUPFAM" id="SSF56281">
    <property type="entry name" value="Metallo-hydrolase/oxidoreductase"/>
    <property type="match status" value="1"/>
</dbReference>
<evidence type="ECO:0000313" key="3">
    <source>
        <dbReference type="Proteomes" id="UP000469125"/>
    </source>
</evidence>
<keyword evidence="2" id="KW-0378">Hydrolase</keyword>
<dbReference type="GO" id="GO:0016787">
    <property type="term" value="F:hydrolase activity"/>
    <property type="evidence" value="ECO:0007669"/>
    <property type="project" value="UniProtKB-KW"/>
</dbReference>
<dbReference type="AlphaFoldDB" id="A0A6N8FC08"/>
<dbReference type="PANTHER" id="PTHR23131:SF4">
    <property type="entry name" value="METALLO-BETA-LACTAMASE SUPERFAMILY POTEIN"/>
    <property type="match status" value="1"/>
</dbReference>
<dbReference type="InterPro" id="IPR001279">
    <property type="entry name" value="Metallo-B-lactamas"/>
</dbReference>
<dbReference type="Pfam" id="PF00753">
    <property type="entry name" value="Lactamase_B"/>
    <property type="match status" value="1"/>
</dbReference>
<reference evidence="2 3" key="1">
    <citation type="submission" date="2019-11" db="EMBL/GenBank/DDBJ databases">
        <authorList>
            <person name="Li X."/>
        </authorList>
    </citation>
    <scope>NUCLEOTIDE SEQUENCE [LARGE SCALE GENOMIC DNA]</scope>
    <source>
        <strain evidence="2 3">L9</strain>
    </source>
</reference>
<gene>
    <name evidence="2" type="ORF">GMD78_02150</name>
</gene>
<accession>A0A6N8FC08</accession>
<dbReference type="InterPro" id="IPR050662">
    <property type="entry name" value="Sec-metab_biosynth-thioest"/>
</dbReference>
<evidence type="ECO:0000259" key="1">
    <source>
        <dbReference type="SMART" id="SM00849"/>
    </source>
</evidence>